<feature type="repeat" description="WD" evidence="3">
    <location>
        <begin position="111"/>
        <end position="152"/>
    </location>
</feature>
<dbReference type="PANTHER" id="PTHR19848">
    <property type="entry name" value="WD40 REPEAT PROTEIN"/>
    <property type="match status" value="1"/>
</dbReference>
<keyword evidence="2" id="KW-0677">Repeat</keyword>
<dbReference type="InterPro" id="IPR020472">
    <property type="entry name" value="WD40_PAC1"/>
</dbReference>
<proteinExistence type="predicted"/>
<dbReference type="PROSITE" id="PS00678">
    <property type="entry name" value="WD_REPEATS_1"/>
    <property type="match status" value="6"/>
</dbReference>
<dbReference type="InterPro" id="IPR015943">
    <property type="entry name" value="WD40/YVTN_repeat-like_dom_sf"/>
</dbReference>
<evidence type="ECO:0000313" key="5">
    <source>
        <dbReference type="Proteomes" id="UP000092154"/>
    </source>
</evidence>
<dbReference type="PROSITE" id="PS50294">
    <property type="entry name" value="WD_REPEATS_REGION"/>
    <property type="match status" value="6"/>
</dbReference>
<name>A0A1B7N1C5_9AGAM</name>
<dbReference type="PROSITE" id="PS50082">
    <property type="entry name" value="WD_REPEATS_2"/>
    <property type="match status" value="9"/>
</dbReference>
<protein>
    <submittedName>
        <fullName evidence="4">WD40 repeat-like protein</fullName>
    </submittedName>
</protein>
<dbReference type="OrthoDB" id="2689570at2759"/>
<dbReference type="Gene3D" id="2.130.10.10">
    <property type="entry name" value="YVTN repeat-like/Quinoprotein amine dehydrogenase"/>
    <property type="match status" value="5"/>
</dbReference>
<dbReference type="InterPro" id="IPR036322">
    <property type="entry name" value="WD40_repeat_dom_sf"/>
</dbReference>
<gene>
    <name evidence="4" type="ORF">K503DRAFT_691165</name>
</gene>
<evidence type="ECO:0000256" key="2">
    <source>
        <dbReference type="ARBA" id="ARBA00022737"/>
    </source>
</evidence>
<keyword evidence="5" id="KW-1185">Reference proteome</keyword>
<evidence type="ECO:0000256" key="3">
    <source>
        <dbReference type="PROSITE-ProRule" id="PRU00221"/>
    </source>
</evidence>
<evidence type="ECO:0000256" key="1">
    <source>
        <dbReference type="ARBA" id="ARBA00022574"/>
    </source>
</evidence>
<dbReference type="STRING" id="1314800.A0A1B7N1C5"/>
<dbReference type="InParanoid" id="A0A1B7N1C5"/>
<feature type="repeat" description="WD" evidence="3">
    <location>
        <begin position="247"/>
        <end position="281"/>
    </location>
</feature>
<feature type="repeat" description="WD" evidence="3">
    <location>
        <begin position="346"/>
        <end position="373"/>
    </location>
</feature>
<feature type="repeat" description="WD" evidence="3">
    <location>
        <begin position="507"/>
        <end position="538"/>
    </location>
</feature>
<feature type="repeat" description="WD" evidence="3">
    <location>
        <begin position="26"/>
        <end position="67"/>
    </location>
</feature>
<evidence type="ECO:0000313" key="4">
    <source>
        <dbReference type="EMBL" id="OAX38669.1"/>
    </source>
</evidence>
<sequence>MSFPATRAQETPAIRPSREFRHNGVTDAHVDWITDIIHLPGGQRIMTCSTDGSLRVWDLESGKQIGEDWWDGGSEVLSIALSPDGKKVISGSMDGPVRLWDIDTGKVITKWTGHIGAVTSVCWNQYGGRVVSGSYDGMARVWDVESGETILAIDTWFSNVTAVMYSPDTTMIATGGAGLGENIKIWDANTAKLVANLKGQQVTCLASTADGKTLISGSFGYSISTWNTTTWQHINVLTAGSELTNFIKGIAISPNGRILAGASLDDTARLWNLENGQLIVVPLKHSHLVKVNCVSFSTDGKLLATGGWDNNAYTWDVSAILRDEFRYNRVADTDEFNWVTDVIHLPGGQRIMTCSQDGSLRVWNLESGKQTGEDWRDGESRVNAIALSPDGKKVVGGSNDAVRLWDIDTGKVVTKWTGHVGGVTSVCWNRDGGRVVSGSYDGTARVWDAESGENILTIETGLGARAVIYSPDTTMTATGGIIMEEPDTYLGIIKIWDANTAKLVANLKGHTKQVSSLAWITDGKALVSGSFDYSIRTYFLFSLYKLNALSQDDDQSLLDVHDRFIDQSHSI</sequence>
<dbReference type="InterPro" id="IPR001680">
    <property type="entry name" value="WD40_rpt"/>
</dbReference>
<organism evidence="4 5">
    <name type="scientific">Rhizopogon vinicolor AM-OR11-026</name>
    <dbReference type="NCBI Taxonomy" id="1314800"/>
    <lineage>
        <taxon>Eukaryota</taxon>
        <taxon>Fungi</taxon>
        <taxon>Dikarya</taxon>
        <taxon>Basidiomycota</taxon>
        <taxon>Agaricomycotina</taxon>
        <taxon>Agaricomycetes</taxon>
        <taxon>Agaricomycetidae</taxon>
        <taxon>Boletales</taxon>
        <taxon>Suillineae</taxon>
        <taxon>Rhizopogonaceae</taxon>
        <taxon>Rhizopogon</taxon>
    </lineage>
</organism>
<feature type="repeat" description="WD" evidence="3">
    <location>
        <begin position="416"/>
        <end position="457"/>
    </location>
</feature>
<dbReference type="SMART" id="SM00320">
    <property type="entry name" value="WD40"/>
    <property type="match status" value="11"/>
</dbReference>
<feature type="repeat" description="WD" evidence="3">
    <location>
        <begin position="375"/>
        <end position="415"/>
    </location>
</feature>
<reference evidence="4 5" key="1">
    <citation type="submission" date="2016-06" db="EMBL/GenBank/DDBJ databases">
        <title>Comparative genomics of the ectomycorrhizal sister species Rhizopogon vinicolor and Rhizopogon vesiculosus (Basidiomycota: Boletales) reveals a divergence of the mating type B locus.</title>
        <authorList>
            <consortium name="DOE Joint Genome Institute"/>
            <person name="Mujic A.B."/>
            <person name="Kuo A."/>
            <person name="Tritt A."/>
            <person name="Lipzen A."/>
            <person name="Chen C."/>
            <person name="Johnson J."/>
            <person name="Sharma A."/>
            <person name="Barry K."/>
            <person name="Grigoriev I.V."/>
            <person name="Spatafora J.W."/>
        </authorList>
    </citation>
    <scope>NUCLEOTIDE SEQUENCE [LARGE SCALE GENOMIC DNA]</scope>
    <source>
        <strain evidence="4 5">AM-OR11-026</strain>
    </source>
</reference>
<dbReference type="AlphaFoldDB" id="A0A1B7N1C5"/>
<keyword evidence="1 3" id="KW-0853">WD repeat</keyword>
<dbReference type="PRINTS" id="PR00320">
    <property type="entry name" value="GPROTEINBRPT"/>
</dbReference>
<feature type="repeat" description="WD" evidence="3">
    <location>
        <begin position="76"/>
        <end position="110"/>
    </location>
</feature>
<dbReference type="CDD" id="cd00200">
    <property type="entry name" value="WD40"/>
    <property type="match status" value="2"/>
</dbReference>
<dbReference type="Pfam" id="PF00400">
    <property type="entry name" value="WD40"/>
    <property type="match status" value="11"/>
</dbReference>
<dbReference type="EMBL" id="KV448283">
    <property type="protein sequence ID" value="OAX38669.1"/>
    <property type="molecule type" value="Genomic_DNA"/>
</dbReference>
<dbReference type="SUPFAM" id="SSF50978">
    <property type="entry name" value="WD40 repeat-like"/>
    <property type="match status" value="2"/>
</dbReference>
<dbReference type="InterPro" id="IPR019775">
    <property type="entry name" value="WD40_repeat_CS"/>
</dbReference>
<feature type="repeat" description="WD" evidence="3">
    <location>
        <begin position="284"/>
        <end position="318"/>
    </location>
</feature>
<dbReference type="Proteomes" id="UP000092154">
    <property type="component" value="Unassembled WGS sequence"/>
</dbReference>
<dbReference type="PANTHER" id="PTHR19848:SF8">
    <property type="entry name" value="F-BOX AND WD REPEAT DOMAIN CONTAINING 7"/>
    <property type="match status" value="1"/>
</dbReference>
<accession>A0A1B7N1C5</accession>